<keyword evidence="7" id="KW-0249">Electron transport</keyword>
<dbReference type="GO" id="GO:0140575">
    <property type="term" value="F:transmembrane monodehydroascorbate reductase activity"/>
    <property type="evidence" value="ECO:0007669"/>
    <property type="project" value="InterPro"/>
</dbReference>
<feature type="transmembrane region" description="Helical" evidence="12">
    <location>
        <begin position="47"/>
        <end position="66"/>
    </location>
</feature>
<evidence type="ECO:0000313" key="15">
    <source>
        <dbReference type="Proteomes" id="UP000035681"/>
    </source>
</evidence>
<dbReference type="InterPro" id="IPR045150">
    <property type="entry name" value="CYB561D1/2"/>
</dbReference>
<keyword evidence="3" id="KW-0813">Transport</keyword>
<keyword evidence="15" id="KW-1185">Reference proteome</keyword>
<feature type="transmembrane region" description="Helical" evidence="12">
    <location>
        <begin position="166"/>
        <end position="186"/>
    </location>
</feature>
<evidence type="ECO:0000259" key="14">
    <source>
        <dbReference type="PROSITE" id="PS50939"/>
    </source>
</evidence>
<dbReference type="GO" id="GO:0020037">
    <property type="term" value="F:heme binding"/>
    <property type="evidence" value="ECO:0007669"/>
    <property type="project" value="TreeGrafter"/>
</dbReference>
<evidence type="ECO:0000256" key="8">
    <source>
        <dbReference type="ARBA" id="ARBA00022989"/>
    </source>
</evidence>
<comment type="cofactor">
    <cofactor evidence="1">
        <name>heme b</name>
        <dbReference type="ChEBI" id="CHEBI:60344"/>
    </cofactor>
</comment>
<keyword evidence="9" id="KW-0408">Iron</keyword>
<feature type="signal peptide" evidence="13">
    <location>
        <begin position="1"/>
        <end position="15"/>
    </location>
</feature>
<dbReference type="AlphaFoldDB" id="A0A0K0ERM3"/>
<keyword evidence="6" id="KW-0479">Metal-binding</keyword>
<dbReference type="EC" id="7.2.1.3" evidence="11"/>
<dbReference type="GO" id="GO:0140571">
    <property type="term" value="F:transmembrane ascorbate ferrireductase activity"/>
    <property type="evidence" value="ECO:0007669"/>
    <property type="project" value="UniProtKB-EC"/>
</dbReference>
<reference evidence="16" key="1">
    <citation type="submission" date="2015-08" db="UniProtKB">
        <authorList>
            <consortium name="WormBaseParasite"/>
        </authorList>
    </citation>
    <scope>IDENTIFICATION</scope>
</reference>
<evidence type="ECO:0000256" key="1">
    <source>
        <dbReference type="ARBA" id="ARBA00001970"/>
    </source>
</evidence>
<dbReference type="InterPro" id="IPR006593">
    <property type="entry name" value="Cyt_b561/ferric_Rdtase_TM"/>
</dbReference>
<evidence type="ECO:0000256" key="12">
    <source>
        <dbReference type="SAM" id="Phobius"/>
    </source>
</evidence>
<organism evidence="16">
    <name type="scientific">Strongyloides stercoralis</name>
    <name type="common">Threadworm</name>
    <dbReference type="NCBI Taxonomy" id="6248"/>
    <lineage>
        <taxon>Eukaryota</taxon>
        <taxon>Metazoa</taxon>
        <taxon>Ecdysozoa</taxon>
        <taxon>Nematoda</taxon>
        <taxon>Chromadorea</taxon>
        <taxon>Rhabditida</taxon>
        <taxon>Tylenchina</taxon>
        <taxon>Panagrolaimomorpha</taxon>
        <taxon>Strongyloidoidea</taxon>
        <taxon>Strongyloididae</taxon>
        <taxon>Strongyloides</taxon>
    </lineage>
</organism>
<accession>A0A0K0ERM3</accession>
<dbReference type="Pfam" id="PF03188">
    <property type="entry name" value="Cytochrom_B561"/>
    <property type="match status" value="1"/>
</dbReference>
<protein>
    <recommendedName>
        <fullName evidence="11">ascorbate ferrireductase (transmembrane)</fullName>
        <ecNumber evidence="11">7.2.1.3</ecNumber>
    </recommendedName>
</protein>
<evidence type="ECO:0000256" key="11">
    <source>
        <dbReference type="ARBA" id="ARBA00024225"/>
    </source>
</evidence>
<dbReference type="WBParaSite" id="TCONS_00007656.p1">
    <property type="protein sequence ID" value="TCONS_00007656.p1"/>
    <property type="gene ID" value="XLOC_005690"/>
</dbReference>
<feature type="chain" id="PRO_5013085216" description="ascorbate ferrireductase (transmembrane)" evidence="13">
    <location>
        <begin position="16"/>
        <end position="251"/>
    </location>
</feature>
<dbReference type="Gene3D" id="1.20.120.1770">
    <property type="match status" value="1"/>
</dbReference>
<dbReference type="PROSITE" id="PS50939">
    <property type="entry name" value="CYTOCHROME_B561"/>
    <property type="match status" value="1"/>
</dbReference>
<dbReference type="GO" id="GO:0046872">
    <property type="term" value="F:metal ion binding"/>
    <property type="evidence" value="ECO:0007669"/>
    <property type="project" value="UniProtKB-KW"/>
</dbReference>
<evidence type="ECO:0000256" key="3">
    <source>
        <dbReference type="ARBA" id="ARBA00022448"/>
    </source>
</evidence>
<feature type="transmembrane region" description="Helical" evidence="12">
    <location>
        <begin position="198"/>
        <end position="214"/>
    </location>
</feature>
<evidence type="ECO:0000256" key="5">
    <source>
        <dbReference type="ARBA" id="ARBA00022692"/>
    </source>
</evidence>
<feature type="domain" description="Cytochrome b561" evidence="14">
    <location>
        <begin position="1"/>
        <end position="220"/>
    </location>
</feature>
<evidence type="ECO:0000256" key="7">
    <source>
        <dbReference type="ARBA" id="ARBA00022982"/>
    </source>
</evidence>
<dbReference type="Proteomes" id="UP000035681">
    <property type="component" value="Unplaced"/>
</dbReference>
<evidence type="ECO:0000256" key="2">
    <source>
        <dbReference type="ARBA" id="ARBA00004141"/>
    </source>
</evidence>
<name>A0A0K0ERM3_STRER</name>
<keyword evidence="8 12" id="KW-1133">Transmembrane helix</keyword>
<feature type="transmembrane region" description="Helical" evidence="12">
    <location>
        <begin position="226"/>
        <end position="249"/>
    </location>
</feature>
<keyword evidence="13" id="KW-0732">Signal</keyword>
<feature type="transmembrane region" description="Helical" evidence="12">
    <location>
        <begin position="87"/>
        <end position="106"/>
    </location>
</feature>
<evidence type="ECO:0000256" key="13">
    <source>
        <dbReference type="SAM" id="SignalP"/>
    </source>
</evidence>
<dbReference type="GO" id="GO:0016020">
    <property type="term" value="C:membrane"/>
    <property type="evidence" value="ECO:0007669"/>
    <property type="project" value="UniProtKB-SubCell"/>
</dbReference>
<evidence type="ECO:0000256" key="9">
    <source>
        <dbReference type="ARBA" id="ARBA00023004"/>
    </source>
</evidence>
<proteinExistence type="predicted"/>
<sequence>MKHLLIFLFITIIQSKSYIKADVSTQYSETGIPSYIKIRLIKVHGCMMIWAWFILILKGIFYMRYYKQFLKNKHLFGLEIWFQAHRILNGIAFVFITLAIISTFTANNFKWLGVRINNTTSETPTIWHSFVGIIAYSFVIFQLISSFFRCAPSKKNRFIFCCVHRTFGILSFILALLNICIAVKYFTDLFSSSNEAINVIYCYYAIILICIITNEFQIRFQIRIGLISTLVFLIFSSFIVCIYLTIIIANS</sequence>
<evidence type="ECO:0000313" key="16">
    <source>
        <dbReference type="WBParaSite" id="SSTP_0001210300.1"/>
    </source>
</evidence>
<dbReference type="STRING" id="6248.A0A0K0ERM3"/>
<dbReference type="SMART" id="SM00665">
    <property type="entry name" value="B561"/>
    <property type="match status" value="1"/>
</dbReference>
<feature type="transmembrane region" description="Helical" evidence="12">
    <location>
        <begin position="126"/>
        <end position="145"/>
    </location>
</feature>
<keyword evidence="4" id="KW-0349">Heme</keyword>
<dbReference type="PANTHER" id="PTHR15422">
    <property type="entry name" value="OS05G0565100 PROTEIN"/>
    <property type="match status" value="1"/>
</dbReference>
<evidence type="ECO:0000256" key="10">
    <source>
        <dbReference type="ARBA" id="ARBA00023136"/>
    </source>
</evidence>
<keyword evidence="5 12" id="KW-0812">Transmembrane</keyword>
<dbReference type="CDD" id="cd08760">
    <property type="entry name" value="Cyt_b561_FRRS1_like"/>
    <property type="match status" value="1"/>
</dbReference>
<dbReference type="WBParaSite" id="SSTP_0001210300.1">
    <property type="protein sequence ID" value="SSTP_0001210300.1"/>
    <property type="gene ID" value="SSTP_0001210300"/>
</dbReference>
<comment type="subcellular location">
    <subcellularLocation>
        <location evidence="2">Membrane</location>
        <topology evidence="2">Multi-pass membrane protein</topology>
    </subcellularLocation>
</comment>
<evidence type="ECO:0000256" key="4">
    <source>
        <dbReference type="ARBA" id="ARBA00022617"/>
    </source>
</evidence>
<keyword evidence="10 12" id="KW-0472">Membrane</keyword>
<dbReference type="PANTHER" id="PTHR15422:SF24">
    <property type="entry name" value="DOMON RELATED DOMAIN-CONTAINING PROTEIN"/>
    <property type="match status" value="1"/>
</dbReference>
<evidence type="ECO:0000256" key="6">
    <source>
        <dbReference type="ARBA" id="ARBA00022723"/>
    </source>
</evidence>